<gene>
    <name evidence="3" type="primary">prsT</name>
    <name evidence="3" type="ORF">OLW01_11615</name>
</gene>
<dbReference type="InterPro" id="IPR019734">
    <property type="entry name" value="TPR_rpt"/>
</dbReference>
<dbReference type="Gene3D" id="1.25.40.10">
    <property type="entry name" value="Tetratricopeptide repeat domain"/>
    <property type="match status" value="5"/>
</dbReference>
<dbReference type="SUPFAM" id="SSF48452">
    <property type="entry name" value="TPR-like"/>
    <property type="match status" value="3"/>
</dbReference>
<protein>
    <submittedName>
        <fullName evidence="3">PEP-CTERM system TPR-repeat protein PrsT</fullName>
    </submittedName>
</protein>
<accession>A0ABY7AJT6</accession>
<organism evidence="3 4">
    <name type="scientific">Catenovulum adriaticum</name>
    <dbReference type="NCBI Taxonomy" id="2984846"/>
    <lineage>
        <taxon>Bacteria</taxon>
        <taxon>Pseudomonadati</taxon>
        <taxon>Pseudomonadota</taxon>
        <taxon>Gammaproteobacteria</taxon>
        <taxon>Alteromonadales</taxon>
        <taxon>Alteromonadaceae</taxon>
        <taxon>Catenovulum</taxon>
    </lineage>
</organism>
<name>A0ABY7AJT6_9ALTE</name>
<dbReference type="InterPro" id="IPR011990">
    <property type="entry name" value="TPR-like_helical_dom_sf"/>
</dbReference>
<keyword evidence="2" id="KW-0732">Signal</keyword>
<sequence>MRLALPIFVLLASLGVTPFAFSNDNNKTYEDALAAFNQQKYDIAFIHLKNELQRNSKNLSAKLLYAKLLLETNNYDQAIDTFKDCLELGADPNLIVIPLTYAYIFDRQYQKVLTLADNWQLIDSNEFEYLRLKASALVSLNQDVKAAELYQRLSFKYPENVQVLNGFASLQLKRKRLNDARSLVEQSFLVDEKNPTTWHLKGRLALMQGSTETAIQAFKEGLALSKDDSVLQRSLISALIKSKQYDEARTVLEDLLNKSEEDPNALLLMSSLLHKTEQSDKASEMESELLNKLSLLPAEQFDELPELKLVNGVVSFSQGDFEAASRAIQSYLKENPTDPNAIAILSNTFIKLDKPVSAMKLLSENEHIIINHLDLSLQLAQLYLQQAVYHKAEYWLAELGRLHPDNNDIKLLFAKLYMARGKSEQALDALNKIELDMELDKNSEPYLYAKAVLMLQNNNFQLSLDLAEQLLFIKPNDLDYLLLKAAILIKLKNYPDANDSLDYILSKQSNHFSALFNKASLLRLSGKLESANQIIEQLSKRDPEHYQVAFLNAVIKANLGEIEQAIDILKSVLIADKSRLDARELLVKLYIKTKQWDDALSEINSLDKLAPLNYQYLIDKALVLVAKGNLTMAREQLRVLVGLSLGSAQKLFEIARLQVQAEDFEQAETSFKRAISAESDVLIVKLELAKLYLATNQIDSAKTLIEKLYKSKNDDTNVLLLMGDLNNSLQQTELAFEYYKKAIIQDPQFLQALVKLYQLAKSREFYDKYEAFMLDLLKQTPDDLIKNKLIADFYVEHQKSEKAKSHYEFILSKNTDFQRAAILNNLANIYLNSNLEKALVNVDKSLAVEPKNPYSLDTKGWILVKQNKLQSGLELLREAYTVNSANPSNLYHIGFTLIQLERQAEAKQYLKQALNLNVEFEEKESTINLLQ</sequence>
<dbReference type="Pfam" id="PF14559">
    <property type="entry name" value="TPR_19"/>
    <property type="match status" value="3"/>
</dbReference>
<dbReference type="PANTHER" id="PTHR12558:SF13">
    <property type="entry name" value="CELL DIVISION CYCLE PROTEIN 27 HOMOLOG"/>
    <property type="match status" value="1"/>
</dbReference>
<dbReference type="NCBIfam" id="TIGR02917">
    <property type="entry name" value="PEP_TPR_lipo"/>
    <property type="match status" value="1"/>
</dbReference>
<feature type="repeat" description="TPR" evidence="1">
    <location>
        <begin position="648"/>
        <end position="681"/>
    </location>
</feature>
<evidence type="ECO:0000256" key="2">
    <source>
        <dbReference type="SAM" id="SignalP"/>
    </source>
</evidence>
<dbReference type="PANTHER" id="PTHR12558">
    <property type="entry name" value="CELL DIVISION CYCLE 16,23,27"/>
    <property type="match status" value="1"/>
</dbReference>
<keyword evidence="1" id="KW-0802">TPR repeat</keyword>
<reference evidence="3" key="1">
    <citation type="submission" date="2022-10" db="EMBL/GenBank/DDBJ databases">
        <title>Catenovulum adriacola sp. nov. isolated in the Harbour of Susak.</title>
        <authorList>
            <person name="Schoch T."/>
            <person name="Reich S.J."/>
            <person name="Stoeferle S."/>
            <person name="Flaiz M."/>
            <person name="Kazda M."/>
            <person name="Riedel C.U."/>
            <person name="Duerre P."/>
        </authorList>
    </citation>
    <scope>NUCLEOTIDE SEQUENCE</scope>
    <source>
        <strain evidence="3">TS8</strain>
    </source>
</reference>
<dbReference type="Pfam" id="PF12895">
    <property type="entry name" value="ANAPC3"/>
    <property type="match status" value="1"/>
</dbReference>
<feature type="signal peptide" evidence="2">
    <location>
        <begin position="1"/>
        <end position="22"/>
    </location>
</feature>
<dbReference type="Proteomes" id="UP001163726">
    <property type="component" value="Chromosome"/>
</dbReference>
<evidence type="ECO:0000256" key="1">
    <source>
        <dbReference type="PROSITE-ProRule" id="PRU00339"/>
    </source>
</evidence>
<feature type="chain" id="PRO_5047509337" evidence="2">
    <location>
        <begin position="23"/>
        <end position="931"/>
    </location>
</feature>
<feature type="repeat" description="TPR" evidence="1">
    <location>
        <begin position="195"/>
        <end position="228"/>
    </location>
</feature>
<dbReference type="Pfam" id="PF04733">
    <property type="entry name" value="Coatomer_E"/>
    <property type="match status" value="1"/>
</dbReference>
<dbReference type="Pfam" id="PF13181">
    <property type="entry name" value="TPR_8"/>
    <property type="match status" value="1"/>
</dbReference>
<evidence type="ECO:0000313" key="4">
    <source>
        <dbReference type="Proteomes" id="UP001163726"/>
    </source>
</evidence>
<proteinExistence type="predicted"/>
<dbReference type="RefSeq" id="WP_268074078.1">
    <property type="nucleotide sequence ID" value="NZ_CP109965.1"/>
</dbReference>
<keyword evidence="4" id="KW-1185">Reference proteome</keyword>
<dbReference type="PROSITE" id="PS50005">
    <property type="entry name" value="TPR"/>
    <property type="match status" value="3"/>
</dbReference>
<dbReference type="SMART" id="SM00028">
    <property type="entry name" value="TPR"/>
    <property type="match status" value="16"/>
</dbReference>
<feature type="repeat" description="TPR" evidence="1">
    <location>
        <begin position="716"/>
        <end position="749"/>
    </location>
</feature>
<dbReference type="EMBL" id="CP109965">
    <property type="protein sequence ID" value="WAJ69794.1"/>
    <property type="molecule type" value="Genomic_DNA"/>
</dbReference>
<dbReference type="InterPro" id="IPR014266">
    <property type="entry name" value="PEP-CTERM_TPR_PrsT"/>
</dbReference>
<evidence type="ECO:0000313" key="3">
    <source>
        <dbReference type="EMBL" id="WAJ69794.1"/>
    </source>
</evidence>